<protein>
    <recommendedName>
        <fullName evidence="3">Multidrug export protein MepA</fullName>
    </recommendedName>
</protein>
<gene>
    <name evidence="11" type="ORF">HMPREF0908_0286</name>
</gene>
<dbReference type="AlphaFoldDB" id="C4V192"/>
<evidence type="ECO:0000313" key="12">
    <source>
        <dbReference type="Proteomes" id="UP000005309"/>
    </source>
</evidence>
<evidence type="ECO:0000256" key="3">
    <source>
        <dbReference type="ARBA" id="ARBA00022106"/>
    </source>
</evidence>
<dbReference type="GO" id="GO:0046677">
    <property type="term" value="P:response to antibiotic"/>
    <property type="evidence" value="ECO:0007669"/>
    <property type="project" value="UniProtKB-KW"/>
</dbReference>
<proteinExistence type="inferred from homology"/>
<accession>C4V192</accession>
<dbReference type="InterPro" id="IPR051327">
    <property type="entry name" value="MATE_MepA_subfamily"/>
</dbReference>
<evidence type="ECO:0000256" key="4">
    <source>
        <dbReference type="ARBA" id="ARBA00022448"/>
    </source>
</evidence>
<keyword evidence="12" id="KW-1185">Reference proteome</keyword>
<dbReference type="GO" id="GO:0042910">
    <property type="term" value="F:xenobiotic transmembrane transporter activity"/>
    <property type="evidence" value="ECO:0007669"/>
    <property type="project" value="InterPro"/>
</dbReference>
<comment type="similarity">
    <text evidence="2">Belongs to the multi antimicrobial extrusion (MATE) (TC 2.A.66.1) family. MepA subfamily.</text>
</comment>
<dbReference type="PANTHER" id="PTHR43823">
    <property type="entry name" value="SPORULATION PROTEIN YKVU"/>
    <property type="match status" value="1"/>
</dbReference>
<keyword evidence="7 10" id="KW-1133">Transmembrane helix</keyword>
<feature type="transmembrane region" description="Helical" evidence="10">
    <location>
        <begin position="89"/>
        <end position="115"/>
    </location>
</feature>
<evidence type="ECO:0000256" key="9">
    <source>
        <dbReference type="ARBA" id="ARBA00023251"/>
    </source>
</evidence>
<dbReference type="GO" id="GO:0005886">
    <property type="term" value="C:plasma membrane"/>
    <property type="evidence" value="ECO:0007669"/>
    <property type="project" value="UniProtKB-SubCell"/>
</dbReference>
<name>C4V192_9FIRM</name>
<dbReference type="EMBL" id="ACLA01000004">
    <property type="protein sequence ID" value="EEQ49428.1"/>
    <property type="molecule type" value="Genomic_DNA"/>
</dbReference>
<dbReference type="InterPro" id="IPR048279">
    <property type="entry name" value="MdtK-like"/>
</dbReference>
<feature type="transmembrane region" description="Helical" evidence="10">
    <location>
        <begin position="422"/>
        <end position="444"/>
    </location>
</feature>
<feature type="transmembrane region" description="Helical" evidence="10">
    <location>
        <begin position="127"/>
        <end position="149"/>
    </location>
</feature>
<feature type="transmembrane region" description="Helical" evidence="10">
    <location>
        <begin position="169"/>
        <end position="192"/>
    </location>
</feature>
<evidence type="ECO:0000256" key="7">
    <source>
        <dbReference type="ARBA" id="ARBA00022989"/>
    </source>
</evidence>
<feature type="transmembrane region" description="Helical" evidence="10">
    <location>
        <begin position="450"/>
        <end position="469"/>
    </location>
</feature>
<comment type="caution">
    <text evidence="11">The sequence shown here is derived from an EMBL/GenBank/DDBJ whole genome shotgun (WGS) entry which is preliminary data.</text>
</comment>
<keyword evidence="6 10" id="KW-0812">Transmembrane</keyword>
<reference evidence="11 12" key="1">
    <citation type="submission" date="2009-04" db="EMBL/GenBank/DDBJ databases">
        <authorList>
            <person name="Qin X."/>
            <person name="Bachman B."/>
            <person name="Battles P."/>
            <person name="Bell A."/>
            <person name="Bess C."/>
            <person name="Bickham C."/>
            <person name="Chaboub L."/>
            <person name="Chen D."/>
            <person name="Coyle M."/>
            <person name="Deiros D.R."/>
            <person name="Dinh H."/>
            <person name="Forbes L."/>
            <person name="Fowler G."/>
            <person name="Francisco L."/>
            <person name="Fu Q."/>
            <person name="Gubbala S."/>
            <person name="Hale W."/>
            <person name="Han Y."/>
            <person name="Hemphill L."/>
            <person name="Highlander S.K."/>
            <person name="Hirani K."/>
            <person name="Hogues M."/>
            <person name="Jackson L."/>
            <person name="Jakkamsetti A."/>
            <person name="Javaid M."/>
            <person name="Jiang H."/>
            <person name="Korchina V."/>
            <person name="Kovar C."/>
            <person name="Lara F."/>
            <person name="Lee S."/>
            <person name="Mata R."/>
            <person name="Mathew T."/>
            <person name="Moen C."/>
            <person name="Morales K."/>
            <person name="Munidasa M."/>
            <person name="Nazareth L."/>
            <person name="Ngo R."/>
            <person name="Nguyen L."/>
            <person name="Okwuonu G."/>
            <person name="Ongeri F."/>
            <person name="Patil S."/>
            <person name="Petrosino J."/>
            <person name="Pham C."/>
            <person name="Pham P."/>
            <person name="Pu L.-L."/>
            <person name="Puazo M."/>
            <person name="Raj R."/>
            <person name="Reid J."/>
            <person name="Rouhana J."/>
            <person name="Saada N."/>
            <person name="Shang Y."/>
            <person name="Simmons D."/>
            <person name="Thornton R."/>
            <person name="Warren J."/>
            <person name="Weissenberger G."/>
            <person name="Zhang J."/>
            <person name="Zhang L."/>
            <person name="Zhou C."/>
            <person name="Zhu D."/>
            <person name="Muzny D."/>
            <person name="Worley K."/>
            <person name="Gibbs R."/>
        </authorList>
    </citation>
    <scope>NUCLEOTIDE SEQUENCE [LARGE SCALE GENOMIC DNA]</scope>
    <source>
        <strain evidence="11 12">ATCC 43531</strain>
    </source>
</reference>
<keyword evidence="4" id="KW-0813">Transport</keyword>
<dbReference type="Pfam" id="PF01554">
    <property type="entry name" value="MatE"/>
    <property type="match status" value="2"/>
</dbReference>
<dbReference type="Proteomes" id="UP000005309">
    <property type="component" value="Unassembled WGS sequence"/>
</dbReference>
<organism evidence="11 12">
    <name type="scientific">Selenomonas flueggei ATCC 43531</name>
    <dbReference type="NCBI Taxonomy" id="638302"/>
    <lineage>
        <taxon>Bacteria</taxon>
        <taxon>Bacillati</taxon>
        <taxon>Bacillota</taxon>
        <taxon>Negativicutes</taxon>
        <taxon>Selenomonadales</taxon>
        <taxon>Selenomonadaceae</taxon>
        <taxon>Selenomonas</taxon>
    </lineage>
</organism>
<feature type="transmembrane region" description="Helical" evidence="10">
    <location>
        <begin position="49"/>
        <end position="69"/>
    </location>
</feature>
<dbReference type="STRING" id="638302.HMPREF0908_0286"/>
<evidence type="ECO:0000256" key="10">
    <source>
        <dbReference type="SAM" id="Phobius"/>
    </source>
</evidence>
<evidence type="ECO:0000256" key="1">
    <source>
        <dbReference type="ARBA" id="ARBA00004651"/>
    </source>
</evidence>
<dbReference type="CDD" id="cd13143">
    <property type="entry name" value="MATE_MepA_like"/>
    <property type="match status" value="1"/>
</dbReference>
<dbReference type="GO" id="GO:0015297">
    <property type="term" value="F:antiporter activity"/>
    <property type="evidence" value="ECO:0007669"/>
    <property type="project" value="InterPro"/>
</dbReference>
<feature type="transmembrane region" description="Helical" evidence="10">
    <location>
        <begin position="204"/>
        <end position="224"/>
    </location>
</feature>
<evidence type="ECO:0000313" key="11">
    <source>
        <dbReference type="EMBL" id="EEQ49428.1"/>
    </source>
</evidence>
<keyword evidence="5" id="KW-1003">Cell membrane</keyword>
<comment type="subcellular location">
    <subcellularLocation>
        <location evidence="1">Cell membrane</location>
        <topology evidence="1">Multi-pass membrane protein</topology>
    </subcellularLocation>
</comment>
<evidence type="ECO:0000256" key="5">
    <source>
        <dbReference type="ARBA" id="ARBA00022475"/>
    </source>
</evidence>
<dbReference type="InterPro" id="IPR002528">
    <property type="entry name" value="MATE_fam"/>
</dbReference>
<feature type="transmembrane region" description="Helical" evidence="10">
    <location>
        <begin position="270"/>
        <end position="291"/>
    </location>
</feature>
<evidence type="ECO:0000256" key="8">
    <source>
        <dbReference type="ARBA" id="ARBA00023136"/>
    </source>
</evidence>
<dbReference type="InterPro" id="IPR045070">
    <property type="entry name" value="MATE_MepA-like"/>
</dbReference>
<feature type="transmembrane region" description="Helical" evidence="10">
    <location>
        <begin position="352"/>
        <end position="374"/>
    </location>
</feature>
<dbReference type="eggNOG" id="COG0534">
    <property type="taxonomic scope" value="Bacteria"/>
</dbReference>
<keyword evidence="8 10" id="KW-0472">Membrane</keyword>
<dbReference type="HOGENOM" id="CLU_012893_0_2_9"/>
<keyword evidence="9" id="KW-0046">Antibiotic resistance</keyword>
<feature type="transmembrane region" description="Helical" evidence="10">
    <location>
        <begin position="230"/>
        <end position="249"/>
    </location>
</feature>
<evidence type="ECO:0000256" key="2">
    <source>
        <dbReference type="ARBA" id="ARBA00008417"/>
    </source>
</evidence>
<feature type="transmembrane region" description="Helical" evidence="10">
    <location>
        <begin position="394"/>
        <end position="415"/>
    </location>
</feature>
<evidence type="ECO:0000256" key="6">
    <source>
        <dbReference type="ARBA" id="ARBA00022692"/>
    </source>
</evidence>
<sequence>MLSQVYQMRQDFANPPRLLSPMFHAMIAPTINGEDEMPQLSQPITYRTLLAFAVPMIVSQLFMNVNFIVDGFFVAHAVGTDGLSAINIVMPFIPLTIVLATMLGTGGSALVAAQLGAGENRHACENFSLLVLVCVILSTMIAVLGMTFLRPILYFFGADDALYPLCEVYAIPLFVSTPLTMAGLILDIFLVAAGQPRLAMLSSFVGGIVNMVLDYILLFVLGWGLEGASIATATGYSISAFVGLYYFAIHRRGTLRFVRPAWRLRAVLSAMGNGSSEMVMQLSMSLIMIVMNNTMMHLAGADGVAAIAISEYISGLLTGIYMGYAEGVAPLASFNYGKRDTHALRGILRRSLTLIAVFSLFTTGLSILIAAPITGIFAAEGTHVYDLAVHGFRIHAIAFLFLGFSMYGASFFTALGDGRTSALLSVWDTLICLLGFLLLLSHVFGVDGVFMATPAADFLGASLTFLLIWQKRKQYGYL</sequence>
<dbReference type="PIRSF" id="PIRSF006603">
    <property type="entry name" value="DinF"/>
    <property type="match status" value="1"/>
</dbReference>
<dbReference type="PANTHER" id="PTHR43823:SF3">
    <property type="entry name" value="MULTIDRUG EXPORT PROTEIN MEPA"/>
    <property type="match status" value="1"/>
</dbReference>